<accession>A0A4S2PBH0</accession>
<reference evidence="1 2" key="1">
    <citation type="journal article" date="2019" name="Vet. Microbiol.">
        <title>Development of multi locus sequence typing (MLST) of Rodentibacter pneumotropicus.</title>
        <authorList>
            <person name="Adhikary S."/>
            <person name="Bisgaard M."/>
            <person name="Boot R."/>
            <person name="Benga L."/>
            <person name="Nicklas W."/>
            <person name="Christensen H."/>
        </authorList>
    </citation>
    <scope>NUCLEOTIDE SEQUENCE [LARGE SCALE GENOMIC DNA]</scope>
    <source>
        <strain evidence="1 2">1596_07</strain>
    </source>
</reference>
<sequence length="179" mass="20113">MNVENNKATSLHLVLYYLLADGKPVTLEQMGINQAVQTLVTTNGKLGKLNQESLHSAFIRQILNGERLNFKNGYRLMEEREVWQINNPLWAIGGVVISGSFDGEVIQQRGNYFLVGQVNYALSDEFSKPLDLTNTGYSPLQIEFGTPFSITGSWIEPVNMMISKQQYEKVKTLLNSPTP</sequence>
<evidence type="ECO:0000313" key="1">
    <source>
        <dbReference type="EMBL" id="THA15858.1"/>
    </source>
</evidence>
<dbReference type="Proteomes" id="UP000310576">
    <property type="component" value="Unassembled WGS sequence"/>
</dbReference>
<proteinExistence type="predicted"/>
<evidence type="ECO:0000313" key="2">
    <source>
        <dbReference type="Proteomes" id="UP000310576"/>
    </source>
</evidence>
<dbReference type="RefSeq" id="WP_136125090.1">
    <property type="nucleotide sequence ID" value="NZ_CAJUGY010000050.1"/>
</dbReference>
<comment type="caution">
    <text evidence="1">The sequence shown here is derived from an EMBL/GenBank/DDBJ whole genome shotgun (WGS) entry which is preliminary data.</text>
</comment>
<gene>
    <name evidence="1" type="ORF">D3M76_04190</name>
</gene>
<organism evidence="1 2">
    <name type="scientific">Rodentibacter pneumotropicus</name>
    <dbReference type="NCBI Taxonomy" id="758"/>
    <lineage>
        <taxon>Bacteria</taxon>
        <taxon>Pseudomonadati</taxon>
        <taxon>Pseudomonadota</taxon>
        <taxon>Gammaproteobacteria</taxon>
        <taxon>Pasteurellales</taxon>
        <taxon>Pasteurellaceae</taxon>
        <taxon>Rodentibacter</taxon>
    </lineage>
</organism>
<name>A0A4S2PBH0_9PAST</name>
<dbReference type="EMBL" id="QXNG01000042">
    <property type="protein sequence ID" value="THA15858.1"/>
    <property type="molecule type" value="Genomic_DNA"/>
</dbReference>
<dbReference type="AlphaFoldDB" id="A0A4S2PBH0"/>
<protein>
    <submittedName>
        <fullName evidence="1">Uncharacterized protein</fullName>
    </submittedName>
</protein>